<gene>
    <name evidence="1" type="ORF">KA717_16760</name>
</gene>
<sequence length="89" mass="10437">MNIKAMFSLKYINFLWCLQRWSLRLLMSLGMLPASPVWSQAVETITQNFRPAIAPEQKQYIVSYGSLMEDESRHRPPIRRSLSHVTNKQ</sequence>
<organism evidence="1">
    <name type="scientific">Woronichinia naegeliana WA131</name>
    <dbReference type="NCBI Taxonomy" id="2824559"/>
    <lineage>
        <taxon>Bacteria</taxon>
        <taxon>Bacillati</taxon>
        <taxon>Cyanobacteriota</taxon>
        <taxon>Cyanophyceae</taxon>
        <taxon>Synechococcales</taxon>
        <taxon>Coelosphaeriaceae</taxon>
        <taxon>Woronichinia</taxon>
    </lineage>
</organism>
<dbReference type="AlphaFoldDB" id="A0A977L4Q9"/>
<reference evidence="1" key="1">
    <citation type="submission" date="2021-04" db="EMBL/GenBank/DDBJ databases">
        <title>Genome sequence of Woronichinia naegeliana from Washington state freshwater lake bloom.</title>
        <authorList>
            <person name="Dreher T.W."/>
        </authorList>
    </citation>
    <scope>NUCLEOTIDE SEQUENCE</scope>
    <source>
        <strain evidence="1">WA131</strain>
    </source>
</reference>
<dbReference type="KEGG" id="wna:KA717_16760"/>
<accession>A0A977L4Q9</accession>
<dbReference type="EMBL" id="CP073041">
    <property type="protein sequence ID" value="UXE64035.1"/>
    <property type="molecule type" value="Genomic_DNA"/>
</dbReference>
<name>A0A977L4Q9_9CYAN</name>
<evidence type="ECO:0000313" key="1">
    <source>
        <dbReference type="EMBL" id="UXE64035.1"/>
    </source>
</evidence>
<proteinExistence type="predicted"/>
<protein>
    <submittedName>
        <fullName evidence="1">Uncharacterized protein</fullName>
    </submittedName>
</protein>
<dbReference type="Proteomes" id="UP001065613">
    <property type="component" value="Chromosome"/>
</dbReference>